<dbReference type="CDD" id="cd19095">
    <property type="entry name" value="AKR_PA4992-like"/>
    <property type="match status" value="1"/>
</dbReference>
<evidence type="ECO:0000313" key="3">
    <source>
        <dbReference type="Proteomes" id="UP000315400"/>
    </source>
</evidence>
<comment type="caution">
    <text evidence="2">The sequence shown here is derived from an EMBL/GenBank/DDBJ whole genome shotgun (WGS) entry which is preliminary data.</text>
</comment>
<dbReference type="Gene3D" id="3.20.20.100">
    <property type="entry name" value="NADP-dependent oxidoreductase domain"/>
    <property type="match status" value="1"/>
</dbReference>
<gene>
    <name evidence="2" type="ORF">FKY71_06425</name>
</gene>
<dbReference type="InterPro" id="IPR023210">
    <property type="entry name" value="NADP_OxRdtase_dom"/>
</dbReference>
<dbReference type="EMBL" id="VIFK01000036">
    <property type="protein sequence ID" value="TQE99857.1"/>
    <property type="molecule type" value="Genomic_DNA"/>
</dbReference>
<dbReference type="Pfam" id="PF00248">
    <property type="entry name" value="Aldo_ket_red"/>
    <property type="match status" value="1"/>
</dbReference>
<evidence type="ECO:0000313" key="2">
    <source>
        <dbReference type="EMBL" id="TQE99857.1"/>
    </source>
</evidence>
<dbReference type="InterPro" id="IPR036812">
    <property type="entry name" value="NAD(P)_OxRdtase_dom_sf"/>
</dbReference>
<dbReference type="PANTHER" id="PTHR43638">
    <property type="entry name" value="OXIDOREDUCTASE, ALDO/KETO REDUCTASE FAMILY PROTEIN"/>
    <property type="match status" value="1"/>
</dbReference>
<dbReference type="SUPFAM" id="SSF51430">
    <property type="entry name" value="NAD(P)-linked oxidoreductase"/>
    <property type="match status" value="1"/>
</dbReference>
<reference evidence="2 3" key="1">
    <citation type="submission" date="2019-06" db="EMBL/GenBank/DDBJ databases">
        <title>Metagenome assembled Genome of Spiribacter salinus SL48-SHIP from the microbial mat of Salt Lake 48 (Novosibirsk region, Russia).</title>
        <authorList>
            <person name="Shipova A."/>
            <person name="Rozanov A.S."/>
            <person name="Bryanskaya A.V."/>
            <person name="Peltek S.E."/>
        </authorList>
    </citation>
    <scope>NUCLEOTIDE SEQUENCE [LARGE SCALE GENOMIC DNA]</scope>
    <source>
        <strain evidence="2">SL48-SHIP-2</strain>
    </source>
</reference>
<dbReference type="AlphaFoldDB" id="A0A540VSX9"/>
<accession>A0A540VSX9</accession>
<organism evidence="2 3">
    <name type="scientific">Spiribacter salinus</name>
    <dbReference type="NCBI Taxonomy" id="1335746"/>
    <lineage>
        <taxon>Bacteria</taxon>
        <taxon>Pseudomonadati</taxon>
        <taxon>Pseudomonadota</taxon>
        <taxon>Gammaproteobacteria</taxon>
        <taxon>Chromatiales</taxon>
        <taxon>Ectothiorhodospiraceae</taxon>
        <taxon>Spiribacter</taxon>
    </lineage>
</organism>
<proteinExistence type="predicted"/>
<evidence type="ECO:0000259" key="1">
    <source>
        <dbReference type="Pfam" id="PF00248"/>
    </source>
</evidence>
<protein>
    <submittedName>
        <fullName evidence="2">Aldo/keto reductase</fullName>
    </submittedName>
</protein>
<dbReference type="Proteomes" id="UP000315400">
    <property type="component" value="Unassembled WGS sequence"/>
</dbReference>
<feature type="domain" description="NADP-dependent oxidoreductase" evidence="1">
    <location>
        <begin position="43"/>
        <end position="287"/>
    </location>
</feature>
<dbReference type="PANTHER" id="PTHR43638:SF3">
    <property type="entry name" value="ALDEHYDE REDUCTASE"/>
    <property type="match status" value="1"/>
</dbReference>
<name>A0A540VSX9_9GAMM</name>
<sequence length="301" mass="33362">MLGAAGPAVWPFAAAGRARADRNDDEAIHRKNIPGTGVSLPTIGMGTYITFNVGPSAAEREPLAEVLRIFFERGGGMIDSSPMYGQAEAVLGDLLTEMDSTDGLFSATKVWTRSTSTGVEQIDDSLELWDIPRFDLMQVHNLVNWQAHLETMRARRDAGEIRYLGITTSHGRRLDECERIMRNEPLDFVQLTYNVVDRWAEDTLLPLARERGIAVIANRPFQGGRLFDRFADAPLPDWASGMGINNWAQFFLKFIVSHPAVTCAIPATSRPEHMRENMGALSGPIPDAATRKAMIDYLDTL</sequence>